<dbReference type="FunFam" id="3.40.50.720:FF:000173">
    <property type="entry name" value="3-oxoacyl-[acyl-carrier protein] reductase"/>
    <property type="match status" value="1"/>
</dbReference>
<keyword evidence="2 3" id="KW-0560">Oxidoreductase</keyword>
<dbReference type="AlphaFoldDB" id="A0ABD5RVU8"/>
<comment type="caution">
    <text evidence="3">The sequence shown here is derived from an EMBL/GenBank/DDBJ whole genome shotgun (WGS) entry which is preliminary data.</text>
</comment>
<dbReference type="PANTHER" id="PTHR42760:SF133">
    <property type="entry name" value="3-OXOACYL-[ACYL-CARRIER-PROTEIN] REDUCTASE"/>
    <property type="match status" value="1"/>
</dbReference>
<organism evidence="3 4">
    <name type="scientific">Halobium palmae</name>
    <dbReference type="NCBI Taxonomy" id="1776492"/>
    <lineage>
        <taxon>Archaea</taxon>
        <taxon>Methanobacteriati</taxon>
        <taxon>Methanobacteriota</taxon>
        <taxon>Stenosarchaea group</taxon>
        <taxon>Halobacteria</taxon>
        <taxon>Halobacteriales</taxon>
        <taxon>Haloferacaceae</taxon>
        <taxon>Halobium</taxon>
    </lineage>
</organism>
<dbReference type="Pfam" id="PF13561">
    <property type="entry name" value="adh_short_C2"/>
    <property type="match status" value="1"/>
</dbReference>
<proteinExistence type="inferred from homology"/>
<evidence type="ECO:0000313" key="4">
    <source>
        <dbReference type="Proteomes" id="UP001596328"/>
    </source>
</evidence>
<dbReference type="SUPFAM" id="SSF51735">
    <property type="entry name" value="NAD(P)-binding Rossmann-fold domains"/>
    <property type="match status" value="1"/>
</dbReference>
<protein>
    <submittedName>
        <fullName evidence="3">SDR family NAD(P)-dependent oxidoreductase</fullName>
        <ecNumber evidence="3">1.1.1.-</ecNumber>
    </submittedName>
</protein>
<name>A0ABD5RVU8_9EURY</name>
<dbReference type="InterPro" id="IPR002347">
    <property type="entry name" value="SDR_fam"/>
</dbReference>
<accession>A0ABD5RVU8</accession>
<dbReference type="PRINTS" id="PR00081">
    <property type="entry name" value="GDHRDH"/>
</dbReference>
<dbReference type="Proteomes" id="UP001596328">
    <property type="component" value="Unassembled WGS sequence"/>
</dbReference>
<dbReference type="PANTHER" id="PTHR42760">
    <property type="entry name" value="SHORT-CHAIN DEHYDROGENASES/REDUCTASES FAMILY MEMBER"/>
    <property type="match status" value="1"/>
</dbReference>
<dbReference type="InterPro" id="IPR036291">
    <property type="entry name" value="NAD(P)-bd_dom_sf"/>
</dbReference>
<sequence>MPACALVTGAASGIGRAVVERFVNDDAVDRVAALDIDPAVHEGVGESVATYEVDVSDHGAVHDVVDDIEETADVTAVVNNAAVSRYAWLADLDPAEWQSVLDVNLTGQYNVAHAVGPRMYERDGGAIVNVSSTAGQRGSASAGVHYSASKAGVLGLTKGLAKQLAPSVNVNSVVPGLIDTPLATDSGLWTEDELDAFLDRLPAGRLGDPDEVARVIHFLCGEGGAYMTGSVVNVDGGSDLV</sequence>
<comment type="similarity">
    <text evidence="1">Belongs to the short-chain dehydrogenases/reductases (SDR) family.</text>
</comment>
<keyword evidence="4" id="KW-1185">Reference proteome</keyword>
<evidence type="ECO:0000256" key="2">
    <source>
        <dbReference type="ARBA" id="ARBA00023002"/>
    </source>
</evidence>
<evidence type="ECO:0000256" key="1">
    <source>
        <dbReference type="ARBA" id="ARBA00006484"/>
    </source>
</evidence>
<dbReference type="PRINTS" id="PR00080">
    <property type="entry name" value="SDRFAMILY"/>
</dbReference>
<dbReference type="EC" id="1.1.1.-" evidence="3"/>
<reference evidence="3 4" key="1">
    <citation type="journal article" date="2019" name="Int. J. Syst. Evol. Microbiol.">
        <title>The Global Catalogue of Microorganisms (GCM) 10K type strain sequencing project: providing services to taxonomists for standard genome sequencing and annotation.</title>
        <authorList>
            <consortium name="The Broad Institute Genomics Platform"/>
            <consortium name="The Broad Institute Genome Sequencing Center for Infectious Disease"/>
            <person name="Wu L."/>
            <person name="Ma J."/>
        </authorList>
    </citation>
    <scope>NUCLEOTIDE SEQUENCE [LARGE SCALE GENOMIC DNA]</scope>
    <source>
        <strain evidence="3 4">NBRC 111368</strain>
    </source>
</reference>
<gene>
    <name evidence="3" type="ORF">ACFQE1_02845</name>
</gene>
<dbReference type="EMBL" id="JBHSWU010000012">
    <property type="protein sequence ID" value="MFC6723349.1"/>
    <property type="molecule type" value="Genomic_DNA"/>
</dbReference>
<dbReference type="Gene3D" id="3.40.50.720">
    <property type="entry name" value="NAD(P)-binding Rossmann-like Domain"/>
    <property type="match status" value="1"/>
</dbReference>
<evidence type="ECO:0000313" key="3">
    <source>
        <dbReference type="EMBL" id="MFC6723349.1"/>
    </source>
</evidence>
<dbReference type="GO" id="GO:0016491">
    <property type="term" value="F:oxidoreductase activity"/>
    <property type="evidence" value="ECO:0007669"/>
    <property type="project" value="UniProtKB-KW"/>
</dbReference>